<feature type="transmembrane region" description="Helical" evidence="1">
    <location>
        <begin position="85"/>
        <end position="106"/>
    </location>
</feature>
<keyword evidence="1" id="KW-0472">Membrane</keyword>
<sequence length="817" mass="92317">MPEDGTAPETLDAERVSRLLLRYLDEGKETRSVLQEILVTLRQSNIVPRGDETKWVRFWNKYNQEADEYDREFLQRYKEDMNTTMIFSGLFTAVTATIASMTISNLSQDPNLFTQVLLHNIFVSLNHTGEFIHMDIPLSPWTGPSVSVVWSQTFLYASLVCSLLVALGAVLATQWLSRYNAVDERGTVEDRGKRRQQKFDGLKTWYFRTFLEALPILLQFSLLLFGISLCAYMWAQQRAIAAILIFANGLAGLLWLYTVVVSAIYPESPYDTPLSDLLAAKRVKGRGYNGGPTSALVSSIRLSGIFNAIREHIQTAYSAIIAAATAGVHGRVNERPHSLRRDVVRTERTDLEQAGSPAHTAATRIHLIQPLRNGLTTIYARVSPPVRHVSHYVAHNSIGILSRISAPIVNTHKKRLARSYPTINDVRIAAFTWLLQTSTDPEVHINAFLIVPEMVWTDEMFTNSFSLKSLDFILDKLVSCFDWDGRPKSDSFDRTVSLLTTFLFVYWQLYRTSPDRTHAWTREKGRAFASGRAAIVDTLRSLDLTTYSRSASETWVLRHAYLTFQHFTETRSPLKLVQVNFAISTSSLSQVSATYLESPPSSPFTASLRLRTFSLLYLAQASHVGAWWDQSRGVLFAQIEEYFDALAVENTRSFSLLATALILGYETQQIVTPDWSHSVDWPSAVGCVLLEMWGYVQWRAYEDESGDLPPFAFTQEPAREVHLSKASLILLSRILRILHSAVPTLPESWTPPSSRCEWLSLLVHRLCTSEEVAREVVYRGRSALLWMLLQSSSLNIVTTMTRPPSMHSFGCSALYLL</sequence>
<name>A0A8K0UUV2_9AGAR</name>
<protein>
    <recommendedName>
        <fullName evidence="2">DUF6535 domain-containing protein</fullName>
    </recommendedName>
</protein>
<evidence type="ECO:0000256" key="1">
    <source>
        <dbReference type="SAM" id="Phobius"/>
    </source>
</evidence>
<evidence type="ECO:0000313" key="3">
    <source>
        <dbReference type="EMBL" id="KAH8103113.1"/>
    </source>
</evidence>
<organism evidence="3 4">
    <name type="scientific">Cristinia sonorae</name>
    <dbReference type="NCBI Taxonomy" id="1940300"/>
    <lineage>
        <taxon>Eukaryota</taxon>
        <taxon>Fungi</taxon>
        <taxon>Dikarya</taxon>
        <taxon>Basidiomycota</taxon>
        <taxon>Agaricomycotina</taxon>
        <taxon>Agaricomycetes</taxon>
        <taxon>Agaricomycetidae</taxon>
        <taxon>Agaricales</taxon>
        <taxon>Pleurotineae</taxon>
        <taxon>Stephanosporaceae</taxon>
        <taxon>Cristinia</taxon>
    </lineage>
</organism>
<proteinExistence type="predicted"/>
<feature type="domain" description="DUF6535" evidence="2">
    <location>
        <begin position="59"/>
        <end position="235"/>
    </location>
</feature>
<dbReference type="AlphaFoldDB" id="A0A8K0UUV2"/>
<dbReference type="OrthoDB" id="3158308at2759"/>
<keyword evidence="1" id="KW-1133">Transmembrane helix</keyword>
<dbReference type="Proteomes" id="UP000813824">
    <property type="component" value="Unassembled WGS sequence"/>
</dbReference>
<comment type="caution">
    <text evidence="3">The sequence shown here is derived from an EMBL/GenBank/DDBJ whole genome shotgun (WGS) entry which is preliminary data.</text>
</comment>
<keyword evidence="1" id="KW-0812">Transmembrane</keyword>
<gene>
    <name evidence="3" type="ORF">BXZ70DRAFT_772982</name>
</gene>
<evidence type="ECO:0000313" key="4">
    <source>
        <dbReference type="Proteomes" id="UP000813824"/>
    </source>
</evidence>
<feature type="transmembrane region" description="Helical" evidence="1">
    <location>
        <begin position="153"/>
        <end position="176"/>
    </location>
</feature>
<accession>A0A8K0UUV2</accession>
<reference evidence="3" key="1">
    <citation type="journal article" date="2021" name="New Phytol.">
        <title>Evolutionary innovations through gain and loss of genes in the ectomycorrhizal Boletales.</title>
        <authorList>
            <person name="Wu G."/>
            <person name="Miyauchi S."/>
            <person name="Morin E."/>
            <person name="Kuo A."/>
            <person name="Drula E."/>
            <person name="Varga T."/>
            <person name="Kohler A."/>
            <person name="Feng B."/>
            <person name="Cao Y."/>
            <person name="Lipzen A."/>
            <person name="Daum C."/>
            <person name="Hundley H."/>
            <person name="Pangilinan J."/>
            <person name="Johnson J."/>
            <person name="Barry K."/>
            <person name="LaButti K."/>
            <person name="Ng V."/>
            <person name="Ahrendt S."/>
            <person name="Min B."/>
            <person name="Choi I.G."/>
            <person name="Park H."/>
            <person name="Plett J.M."/>
            <person name="Magnuson J."/>
            <person name="Spatafora J.W."/>
            <person name="Nagy L.G."/>
            <person name="Henrissat B."/>
            <person name="Grigoriev I.V."/>
            <person name="Yang Z.L."/>
            <person name="Xu J."/>
            <person name="Martin F.M."/>
        </authorList>
    </citation>
    <scope>NUCLEOTIDE SEQUENCE</scope>
    <source>
        <strain evidence="3">KKN 215</strain>
    </source>
</reference>
<keyword evidence="4" id="KW-1185">Reference proteome</keyword>
<dbReference type="EMBL" id="JAEVFJ010000008">
    <property type="protein sequence ID" value="KAH8103113.1"/>
    <property type="molecule type" value="Genomic_DNA"/>
</dbReference>
<feature type="transmembrane region" description="Helical" evidence="1">
    <location>
        <begin position="242"/>
        <end position="265"/>
    </location>
</feature>
<evidence type="ECO:0000259" key="2">
    <source>
        <dbReference type="Pfam" id="PF20153"/>
    </source>
</evidence>
<feature type="transmembrane region" description="Helical" evidence="1">
    <location>
        <begin position="216"/>
        <end position="235"/>
    </location>
</feature>
<dbReference type="InterPro" id="IPR045338">
    <property type="entry name" value="DUF6535"/>
</dbReference>
<dbReference type="Pfam" id="PF20153">
    <property type="entry name" value="DUF6535"/>
    <property type="match status" value="1"/>
</dbReference>